<name>A0A2S9YE26_9BACT</name>
<keyword evidence="1" id="KW-0547">Nucleotide-binding</keyword>
<dbReference type="GO" id="GO:0005524">
    <property type="term" value="F:ATP binding"/>
    <property type="evidence" value="ECO:0007669"/>
    <property type="project" value="UniProtKB-KW"/>
</dbReference>
<proteinExistence type="predicted"/>
<feature type="compositionally biased region" description="Basic and acidic residues" evidence="3">
    <location>
        <begin position="346"/>
        <end position="355"/>
    </location>
</feature>
<dbReference type="InterPro" id="IPR002586">
    <property type="entry name" value="CobQ/CobB/MinD/ParA_Nub-bd_dom"/>
</dbReference>
<dbReference type="GO" id="GO:0016887">
    <property type="term" value="F:ATP hydrolysis activity"/>
    <property type="evidence" value="ECO:0007669"/>
    <property type="project" value="TreeGrafter"/>
</dbReference>
<dbReference type="InterPro" id="IPR050625">
    <property type="entry name" value="ParA/MinD_ATPase"/>
</dbReference>
<gene>
    <name evidence="5" type="ORF">ENSA5_16780</name>
</gene>
<dbReference type="GO" id="GO:0005829">
    <property type="term" value="C:cytosol"/>
    <property type="evidence" value="ECO:0007669"/>
    <property type="project" value="TreeGrafter"/>
</dbReference>
<sequence>MSTPPTEAPRGRIATFYSYKGGVGRSMALANVAVILARDYGLKVVAVDWDLEAPGLHRYFGISDGDAGAGVIDYFSNYKDMLTRSPSESMISAQDLDIRRFARTIERFEDGGSIQFISAGEQRDSEQYVDRVSRFDWDDFYRNWNGAQLIEAVRVQLGELGDVVLIDSRTGITDSGGICTLHLPDIIVLVFVFNHQNLDGIARIASEVTGNNPAIDITARSPEALFLPSRKDVSEIAQLRDWEARAVELFAPYFVSSRITERFGDDALKYLRDASVPYVPYFAYGEELAARTDKGYEMTAPLEILAQMISDCAPMPRKVLETDAPQPAKARVPGAPGASRAPGASDTRRLPDARSETWIQPKSGGPMVWGGVAMGALALGVTVFLAVKIDQWTSARDSRINSINKTSSGDPAADTEGEEAGAEEAATPKLFDPQQLRADVRFDYLAFYADAAPPLVDAWQCDLALGTLDTSGDLRNWTTDWQLAPVEAQLRAVSQQPIGVVDPTAASIKSYSYSPFEALATPDQDPLELERAMEIGVQGRVSGSTKTSAWLSTAWGVAESRGIDRQEIERDFRQLHAIADDEDLVVEVTPVIASMQLNYDGASFAALRGWVVRDPRTNQLVVRFIPATTTEAEKPTKPPTGPEAPALITQLLDQRSQHAKWVDKVQGVGTYTEKRNKRTYRINIEGSEEVLSEIRSVRYSFPDSDPKSSDNSGTKWAVSETRSRCEGDVAIEIERTDGVRLPLTFSWCEDAVLAISQTSTPKDSVSGCDGNLIAKNPRAAEKICKQAYDNATSEAERGRLAGQLVDIYGFIGSDDEYCEWVQKAEKAGTSLQTPEAYEAQLRCSGDTPDLPTPDSPSIR</sequence>
<protein>
    <recommendedName>
        <fullName evidence="4">CobQ/CobB/MinD/ParA nucleotide binding domain-containing protein</fullName>
    </recommendedName>
</protein>
<dbReference type="SUPFAM" id="SSF52540">
    <property type="entry name" value="P-loop containing nucleoside triphosphate hydrolases"/>
    <property type="match status" value="1"/>
</dbReference>
<evidence type="ECO:0000313" key="5">
    <source>
        <dbReference type="EMBL" id="PRQ03370.1"/>
    </source>
</evidence>
<dbReference type="Gene3D" id="3.40.50.300">
    <property type="entry name" value="P-loop containing nucleotide triphosphate hydrolases"/>
    <property type="match status" value="1"/>
</dbReference>
<dbReference type="AlphaFoldDB" id="A0A2S9YE26"/>
<dbReference type="EMBL" id="PVNK01000091">
    <property type="protein sequence ID" value="PRQ03370.1"/>
    <property type="molecule type" value="Genomic_DNA"/>
</dbReference>
<feature type="domain" description="CobQ/CobB/MinD/ParA nucleotide binding" evidence="4">
    <location>
        <begin position="16"/>
        <end position="110"/>
    </location>
</feature>
<dbReference type="PANTHER" id="PTHR43384:SF6">
    <property type="entry name" value="SEPTUM SITE-DETERMINING PROTEIN MIND HOMOLOG, CHLOROPLASTIC"/>
    <property type="match status" value="1"/>
</dbReference>
<feature type="region of interest" description="Disordered" evidence="3">
    <location>
        <begin position="401"/>
        <end position="430"/>
    </location>
</feature>
<feature type="compositionally biased region" description="Low complexity" evidence="3">
    <location>
        <begin position="330"/>
        <end position="345"/>
    </location>
</feature>
<evidence type="ECO:0000256" key="3">
    <source>
        <dbReference type="SAM" id="MobiDB-lite"/>
    </source>
</evidence>
<dbReference type="InterPro" id="IPR027417">
    <property type="entry name" value="P-loop_NTPase"/>
</dbReference>
<dbReference type="RefSeq" id="WP_181197525.1">
    <property type="nucleotide sequence ID" value="NZ_PVNK01000091.1"/>
</dbReference>
<accession>A0A2S9YE26</accession>
<dbReference type="GO" id="GO:0051782">
    <property type="term" value="P:negative regulation of cell division"/>
    <property type="evidence" value="ECO:0007669"/>
    <property type="project" value="TreeGrafter"/>
</dbReference>
<evidence type="ECO:0000256" key="2">
    <source>
        <dbReference type="ARBA" id="ARBA00022840"/>
    </source>
</evidence>
<comment type="caution">
    <text evidence="5">The sequence shown here is derived from an EMBL/GenBank/DDBJ whole genome shotgun (WGS) entry which is preliminary data.</text>
</comment>
<keyword evidence="2" id="KW-0067">ATP-binding</keyword>
<reference evidence="5 6" key="1">
    <citation type="submission" date="2018-03" db="EMBL/GenBank/DDBJ databases">
        <title>Draft Genome Sequences of the Obligatory Marine Myxobacteria Enhygromyxa salina SWB005.</title>
        <authorList>
            <person name="Poehlein A."/>
            <person name="Moghaddam J.A."/>
            <person name="Harms H."/>
            <person name="Alanjari M."/>
            <person name="Koenig G.M."/>
            <person name="Daniel R."/>
            <person name="Schaeberle T.F."/>
        </authorList>
    </citation>
    <scope>NUCLEOTIDE SEQUENCE [LARGE SCALE GENOMIC DNA]</scope>
    <source>
        <strain evidence="5 6">SWB005</strain>
    </source>
</reference>
<dbReference type="PANTHER" id="PTHR43384">
    <property type="entry name" value="SEPTUM SITE-DETERMINING PROTEIN MIND HOMOLOG, CHLOROPLASTIC-RELATED"/>
    <property type="match status" value="1"/>
</dbReference>
<keyword evidence="6" id="KW-1185">Reference proteome</keyword>
<organism evidence="5 6">
    <name type="scientific">Enhygromyxa salina</name>
    <dbReference type="NCBI Taxonomy" id="215803"/>
    <lineage>
        <taxon>Bacteria</taxon>
        <taxon>Pseudomonadati</taxon>
        <taxon>Myxococcota</taxon>
        <taxon>Polyangia</taxon>
        <taxon>Nannocystales</taxon>
        <taxon>Nannocystaceae</taxon>
        <taxon>Enhygromyxa</taxon>
    </lineage>
</organism>
<dbReference type="Pfam" id="PF01656">
    <property type="entry name" value="CbiA"/>
    <property type="match status" value="1"/>
</dbReference>
<dbReference type="NCBIfam" id="NF047398">
    <property type="entry name" value="AAA_KGGVGR"/>
    <property type="match status" value="1"/>
</dbReference>
<feature type="region of interest" description="Disordered" evidence="3">
    <location>
        <begin position="323"/>
        <end position="362"/>
    </location>
</feature>
<dbReference type="GO" id="GO:0009898">
    <property type="term" value="C:cytoplasmic side of plasma membrane"/>
    <property type="evidence" value="ECO:0007669"/>
    <property type="project" value="TreeGrafter"/>
</dbReference>
<evidence type="ECO:0000313" key="6">
    <source>
        <dbReference type="Proteomes" id="UP000237968"/>
    </source>
</evidence>
<dbReference type="Proteomes" id="UP000237968">
    <property type="component" value="Unassembled WGS sequence"/>
</dbReference>
<evidence type="ECO:0000256" key="1">
    <source>
        <dbReference type="ARBA" id="ARBA00022741"/>
    </source>
</evidence>
<evidence type="ECO:0000259" key="4">
    <source>
        <dbReference type="Pfam" id="PF01656"/>
    </source>
</evidence>
<feature type="compositionally biased region" description="Acidic residues" evidence="3">
    <location>
        <begin position="413"/>
        <end position="422"/>
    </location>
</feature>